<evidence type="ECO:0000313" key="1">
    <source>
        <dbReference type="EMBL" id="KGO89538.1"/>
    </source>
</evidence>
<sequence>MSAHVVNKTNKNYLSHTSVSDVINPTRVLSVGKIDEATYLSYTKLYQLSRRSRYLINEKVAQNKGGAPQPDIQPCNLTYSTHFRKAVSHLEVVMNFMAKEYALTFSKTDLKCVDLNGMAFNYFNVLA</sequence>
<keyword evidence="2" id="KW-1185">Reference proteome</keyword>
<dbReference type="AlphaFoldDB" id="A0A0A2MDJ9"/>
<name>A0A0A2MDJ9_9FLAO</name>
<reference evidence="1 2" key="1">
    <citation type="submission" date="2013-09" db="EMBL/GenBank/DDBJ databases">
        <authorList>
            <person name="Zeng Z."/>
            <person name="Chen C."/>
        </authorList>
    </citation>
    <scope>NUCLEOTIDE SEQUENCE [LARGE SCALE GENOMIC DNA]</scope>
    <source>
        <strain evidence="1 2">GH29-5</strain>
    </source>
</reference>
<proteinExistence type="predicted"/>
<accession>A0A0A2MDJ9</accession>
<evidence type="ECO:0000313" key="2">
    <source>
        <dbReference type="Proteomes" id="UP000030121"/>
    </source>
</evidence>
<protein>
    <submittedName>
        <fullName evidence="1">Uncharacterized protein</fullName>
    </submittedName>
</protein>
<dbReference type="EMBL" id="JRLW01000008">
    <property type="protein sequence ID" value="KGO89538.1"/>
    <property type="molecule type" value="Genomic_DNA"/>
</dbReference>
<dbReference type="Proteomes" id="UP000030121">
    <property type="component" value="Unassembled WGS sequence"/>
</dbReference>
<organism evidence="1 2">
    <name type="scientific">Flavobacterium suncheonense GH29-5 = DSM 17707</name>
    <dbReference type="NCBI Taxonomy" id="1121899"/>
    <lineage>
        <taxon>Bacteria</taxon>
        <taxon>Pseudomonadati</taxon>
        <taxon>Bacteroidota</taxon>
        <taxon>Flavobacteriia</taxon>
        <taxon>Flavobacteriales</taxon>
        <taxon>Flavobacteriaceae</taxon>
        <taxon>Flavobacterium</taxon>
    </lineage>
</organism>
<comment type="caution">
    <text evidence="1">The sequence shown here is derived from an EMBL/GenBank/DDBJ whole genome shotgun (WGS) entry which is preliminary data.</text>
</comment>
<gene>
    <name evidence="1" type="ORF">Q764_07120</name>
</gene>
<dbReference type="STRING" id="1121899.GCA_000430025_00545"/>